<dbReference type="Pfam" id="PF13517">
    <property type="entry name" value="FG-GAP_3"/>
    <property type="match status" value="3"/>
</dbReference>
<reference evidence="4 5" key="1">
    <citation type="submission" date="2022-07" db="EMBL/GenBank/DDBJ databases">
        <title>Novel species in genus Arthrobacter.</title>
        <authorList>
            <person name="Liu Y."/>
        </authorList>
    </citation>
    <scope>NUCLEOTIDE SEQUENCE [LARGE SCALE GENOMIC DNA]</scope>
    <source>
        <strain evidence="5">zg-Y859</strain>
    </source>
</reference>
<evidence type="ECO:0000256" key="3">
    <source>
        <dbReference type="SAM" id="SignalP"/>
    </source>
</evidence>
<dbReference type="RefSeq" id="WP_255797447.1">
    <property type="nucleotide sequence ID" value="NZ_CP104263.1"/>
</dbReference>
<dbReference type="InterPro" id="IPR028994">
    <property type="entry name" value="Integrin_alpha_N"/>
</dbReference>
<keyword evidence="1 3" id="KW-0732">Signal</keyword>
<evidence type="ECO:0000313" key="4">
    <source>
        <dbReference type="EMBL" id="MCQ1950487.1"/>
    </source>
</evidence>
<evidence type="ECO:0000256" key="2">
    <source>
        <dbReference type="SAM" id="MobiDB-lite"/>
    </source>
</evidence>
<dbReference type="Gene3D" id="2.115.10.10">
    <property type="entry name" value="Tachylectin 2"/>
    <property type="match status" value="2"/>
</dbReference>
<dbReference type="SUPFAM" id="SSF69318">
    <property type="entry name" value="Integrin alpha N-terminal domain"/>
    <property type="match status" value="2"/>
</dbReference>
<dbReference type="InterPro" id="IPR024079">
    <property type="entry name" value="MetalloPept_cat_dom_sf"/>
</dbReference>
<name>A0ABT1NTS9_9MICC</name>
<feature type="region of interest" description="Disordered" evidence="2">
    <location>
        <begin position="30"/>
        <end position="135"/>
    </location>
</feature>
<dbReference type="PANTHER" id="PTHR44103:SF1">
    <property type="entry name" value="PROPROTEIN CONVERTASE P"/>
    <property type="match status" value="1"/>
</dbReference>
<keyword evidence="5" id="KW-1185">Reference proteome</keyword>
<organism evidence="4 5">
    <name type="scientific">Arthrobacter jinronghuae</name>
    <dbReference type="NCBI Taxonomy" id="2964609"/>
    <lineage>
        <taxon>Bacteria</taxon>
        <taxon>Bacillati</taxon>
        <taxon>Actinomycetota</taxon>
        <taxon>Actinomycetes</taxon>
        <taxon>Micrococcales</taxon>
        <taxon>Micrococcaceae</taxon>
        <taxon>Arthrobacter</taxon>
    </lineage>
</organism>
<comment type="caution">
    <text evidence="4">The sequence shown here is derived from an EMBL/GenBank/DDBJ whole genome shotgun (WGS) entry which is preliminary data.</text>
</comment>
<feature type="chain" id="PRO_5047450633" evidence="3">
    <location>
        <begin position="24"/>
        <end position="1028"/>
    </location>
</feature>
<evidence type="ECO:0000313" key="5">
    <source>
        <dbReference type="Proteomes" id="UP001206924"/>
    </source>
</evidence>
<feature type="compositionally biased region" description="Acidic residues" evidence="2">
    <location>
        <begin position="104"/>
        <end position="116"/>
    </location>
</feature>
<sequence length="1028" mass="107706">MKSVKLAVLALLAASLTAGGLPAQEFEELPQPAVADATGPGARSTLPSPAPAGESEVDPAAPAPAAQEPDHSEPNATESAPATPAVSDPATAEPSATAPGLGTEGEEQPQDGEDYDPVVGGGFPVPGPDTPLVTDPDGTVRSAVETDISAMHDHGAASLSTRSGGASTTAAAARSGTIQVTLVFATLTDNRGGVDQQAAKNSITEANKYWRAASNQRLGMSIAETKTLNSTANSQQDYAAMMNTIRKDLRWYDTPNEALVVFVPAGDLRSGGYGGILGGGWTSGPTSGSVLMPRPSGFTNNVVTHELGHVLGLLHANSLKCNNGRSDIGINSAGNWADGACTSREYGDTSDLMGYAQYNMPMISSYFWDSGAFGRGDEILNAGTPERAKTYTLRPWAGSASNRAVKFRDTSGETYYLELRQPVGYDSGTAVGGNRGIKIVKQDLANDWAVNSVVIAPNTRDFAGYTNANSTWQAGQTFTTHSGTTVKINSINADSASVTVTGVIREDFTQRVFSPGDFDGDGTADLLTRRSNGQLWMSPGRGNGTFNPAIWIGTGFQIFDRFIATGDYDGDGNNDFLARHLDGSLWRYSGTGAVRAGNEGYRSGVKIGQDGWDGFDSILGVGDANSDGRNDIVTRAPNGTLYLYAGTGTGQHGSSRSIGTGWNQYNGLVGVRDFNGDGRVDMLVRSNDGSISIRQGDGSGTFTQGPVIGTGWNGYWDILASDFNGDGKTDLLGYRSDNAGLTFYPGTGSVSEGYASPVSTQGLNLSQSAKVIDAGDFNGDKVADLLSIDRDGRLWHHPGSATGTGKYSAAAWIGTGWGIYADVIASDYNRDGRSDLIARRNDGTLWFYAGSGKVDARNEGYLSPERIGTGWGVFTELLAPGDVNSDGRPDILARDSNGSLWFYAGTGDTGNGREGYRAGTIVGKGGWDAFVSLTAGGDYDRKGTNDILARYPDGRLMLYRGLGNGGFAPAEQVGSGWNGFRTVVGPGDTSAAARYGYLSVYPGESSLFYRSDGMDSEGYGSAVQAGRI</sequence>
<feature type="signal peptide" evidence="3">
    <location>
        <begin position="1"/>
        <end position="23"/>
    </location>
</feature>
<dbReference type="Pfam" id="PF13582">
    <property type="entry name" value="Reprolysin_3"/>
    <property type="match status" value="1"/>
</dbReference>
<evidence type="ECO:0000256" key="1">
    <source>
        <dbReference type="ARBA" id="ARBA00022729"/>
    </source>
</evidence>
<dbReference type="Proteomes" id="UP001206924">
    <property type="component" value="Unassembled WGS sequence"/>
</dbReference>
<proteinExistence type="predicted"/>
<dbReference type="Gene3D" id="3.40.390.10">
    <property type="entry name" value="Collagenase (Catalytic Domain)"/>
    <property type="match status" value="1"/>
</dbReference>
<protein>
    <submittedName>
        <fullName evidence="4">FG-GAP-like repeat-containing protein</fullName>
    </submittedName>
</protein>
<dbReference type="EMBL" id="JANFLP010000011">
    <property type="protein sequence ID" value="MCQ1950487.1"/>
    <property type="molecule type" value="Genomic_DNA"/>
</dbReference>
<dbReference type="PANTHER" id="PTHR44103">
    <property type="entry name" value="PROPROTEIN CONVERTASE P"/>
    <property type="match status" value="1"/>
</dbReference>
<gene>
    <name evidence="4" type="ORF">NNX28_11170</name>
</gene>
<dbReference type="InterPro" id="IPR013517">
    <property type="entry name" value="FG-GAP"/>
</dbReference>
<accession>A0ABT1NTS9</accession>
<dbReference type="SUPFAM" id="SSF55486">
    <property type="entry name" value="Metalloproteases ('zincins'), catalytic domain"/>
    <property type="match status" value="1"/>
</dbReference>